<name>A0ACB7X2Q4_9ERIC</name>
<keyword evidence="2" id="KW-1185">Reference proteome</keyword>
<evidence type="ECO:0000313" key="1">
    <source>
        <dbReference type="EMBL" id="KAH7834913.1"/>
    </source>
</evidence>
<comment type="caution">
    <text evidence="1">The sequence shown here is derived from an EMBL/GenBank/DDBJ whole genome shotgun (WGS) entry which is preliminary data.</text>
</comment>
<accession>A0ACB7X2Q4</accession>
<proteinExistence type="predicted"/>
<gene>
    <name evidence="1" type="ORF">Vadar_020880</name>
</gene>
<protein>
    <submittedName>
        <fullName evidence="1">Uncharacterized protein</fullName>
    </submittedName>
</protein>
<sequence>MMGEMKRIWSTSGAHVESTVVAIPALAPRLILFLPLHLLLLAGPSASVVYFRCHGLVFFAKHEKDAPSVIQGQCTSAAQSYNIRHYF</sequence>
<organism evidence="1 2">
    <name type="scientific">Vaccinium darrowii</name>
    <dbReference type="NCBI Taxonomy" id="229202"/>
    <lineage>
        <taxon>Eukaryota</taxon>
        <taxon>Viridiplantae</taxon>
        <taxon>Streptophyta</taxon>
        <taxon>Embryophyta</taxon>
        <taxon>Tracheophyta</taxon>
        <taxon>Spermatophyta</taxon>
        <taxon>Magnoliopsida</taxon>
        <taxon>eudicotyledons</taxon>
        <taxon>Gunneridae</taxon>
        <taxon>Pentapetalae</taxon>
        <taxon>asterids</taxon>
        <taxon>Ericales</taxon>
        <taxon>Ericaceae</taxon>
        <taxon>Vaccinioideae</taxon>
        <taxon>Vaccinieae</taxon>
        <taxon>Vaccinium</taxon>
    </lineage>
</organism>
<evidence type="ECO:0000313" key="2">
    <source>
        <dbReference type="Proteomes" id="UP000828048"/>
    </source>
</evidence>
<reference evidence="1 2" key="1">
    <citation type="journal article" date="2021" name="Hortic Res">
        <title>High-quality reference genome and annotation aids understanding of berry development for evergreen blueberry (Vaccinium darrowii).</title>
        <authorList>
            <person name="Yu J."/>
            <person name="Hulse-Kemp A.M."/>
            <person name="Babiker E."/>
            <person name="Staton M."/>
        </authorList>
    </citation>
    <scope>NUCLEOTIDE SEQUENCE [LARGE SCALE GENOMIC DNA]</scope>
    <source>
        <strain evidence="2">cv. NJ 8807/NJ 8810</strain>
        <tissue evidence="1">Young leaf</tissue>
    </source>
</reference>
<dbReference type="EMBL" id="CM037152">
    <property type="protein sequence ID" value="KAH7834913.1"/>
    <property type="molecule type" value="Genomic_DNA"/>
</dbReference>
<dbReference type="Proteomes" id="UP000828048">
    <property type="component" value="Chromosome 2"/>
</dbReference>